<evidence type="ECO:0000256" key="6">
    <source>
        <dbReference type="SAM" id="SignalP"/>
    </source>
</evidence>
<keyword evidence="4" id="KW-0722">Serine protease inhibitor</keyword>
<evidence type="ECO:0000313" key="8">
    <source>
        <dbReference type="Ensembl" id="ENSLLTP00000019625.1"/>
    </source>
</evidence>
<dbReference type="Pfam" id="PF00079">
    <property type="entry name" value="Serpin"/>
    <property type="match status" value="1"/>
</dbReference>
<name>A0A8C5SP71_LATLA</name>
<sequence length="153" mass="17713">MLLSVLLLGTGSNTHAQILNGLSFNLTHIQEDEIHQGFHELLHLLTHSEKGYKLDIGQALFLKEGIQPLQTFLDKIKEFYEAEIQNTKFQDPKEKQSLFSQTTYSLEVTFTGKRDDSFTKENIQRCYLRQSKSFLSLVKEGWNCSNSEKKHNF</sequence>
<dbReference type="PANTHER" id="PTHR11461:SF165">
    <property type="entry name" value="ALPHA-1-ANTITRYPSIN"/>
    <property type="match status" value="1"/>
</dbReference>
<feature type="domain" description="Serpin" evidence="7">
    <location>
        <begin position="1"/>
        <end position="96"/>
    </location>
</feature>
<accession>A0A8C5SP71</accession>
<dbReference type="Ensembl" id="ENSLLTT00000020349.1">
    <property type="protein sequence ID" value="ENSLLTP00000019625.1"/>
    <property type="gene ID" value="ENSLLTG00000014748.1"/>
</dbReference>
<dbReference type="GeneTree" id="ENSGT00940000160877"/>
<keyword evidence="3 6" id="KW-0732">Signal</keyword>
<reference evidence="8" key="2">
    <citation type="submission" date="2025-09" db="UniProtKB">
        <authorList>
            <consortium name="Ensembl"/>
        </authorList>
    </citation>
    <scope>IDENTIFICATION</scope>
</reference>
<feature type="chain" id="PRO_5034795770" description="Serpin domain-containing protein" evidence="6">
    <location>
        <begin position="17"/>
        <end position="153"/>
    </location>
</feature>
<dbReference type="SUPFAM" id="SSF56574">
    <property type="entry name" value="Serpins"/>
    <property type="match status" value="1"/>
</dbReference>
<keyword evidence="9" id="KW-1185">Reference proteome</keyword>
<dbReference type="Proteomes" id="UP000694406">
    <property type="component" value="Unplaced"/>
</dbReference>
<keyword evidence="2" id="KW-0646">Protease inhibitor</keyword>
<dbReference type="Gene3D" id="3.30.497.10">
    <property type="entry name" value="Antithrombin, subunit I, domain 2"/>
    <property type="match status" value="1"/>
</dbReference>
<dbReference type="InterPro" id="IPR036186">
    <property type="entry name" value="Serpin_sf"/>
</dbReference>
<organism evidence="8 9">
    <name type="scientific">Laticauda laticaudata</name>
    <name type="common">Blue-ringed sea krait</name>
    <name type="synonym">Blue-lipped sea krait</name>
    <dbReference type="NCBI Taxonomy" id="8630"/>
    <lineage>
        <taxon>Eukaryota</taxon>
        <taxon>Metazoa</taxon>
        <taxon>Chordata</taxon>
        <taxon>Craniata</taxon>
        <taxon>Vertebrata</taxon>
        <taxon>Euteleostomi</taxon>
        <taxon>Lepidosauria</taxon>
        <taxon>Squamata</taxon>
        <taxon>Bifurcata</taxon>
        <taxon>Unidentata</taxon>
        <taxon>Episquamata</taxon>
        <taxon>Toxicofera</taxon>
        <taxon>Serpentes</taxon>
        <taxon>Colubroidea</taxon>
        <taxon>Elapidae</taxon>
        <taxon>Laticaudinae</taxon>
        <taxon>Laticauda</taxon>
    </lineage>
</organism>
<evidence type="ECO:0000259" key="7">
    <source>
        <dbReference type="Pfam" id="PF00079"/>
    </source>
</evidence>
<dbReference type="GO" id="GO:0004867">
    <property type="term" value="F:serine-type endopeptidase inhibitor activity"/>
    <property type="evidence" value="ECO:0007669"/>
    <property type="project" value="UniProtKB-KW"/>
</dbReference>
<dbReference type="InterPro" id="IPR042178">
    <property type="entry name" value="Serpin_sf_1"/>
</dbReference>
<evidence type="ECO:0000313" key="9">
    <source>
        <dbReference type="Proteomes" id="UP000694406"/>
    </source>
</evidence>
<evidence type="ECO:0000256" key="3">
    <source>
        <dbReference type="ARBA" id="ARBA00022729"/>
    </source>
</evidence>
<evidence type="ECO:0000256" key="4">
    <source>
        <dbReference type="ARBA" id="ARBA00022900"/>
    </source>
</evidence>
<dbReference type="InterPro" id="IPR000215">
    <property type="entry name" value="Serpin_fam"/>
</dbReference>
<dbReference type="GO" id="GO:0005615">
    <property type="term" value="C:extracellular space"/>
    <property type="evidence" value="ECO:0007669"/>
    <property type="project" value="InterPro"/>
</dbReference>
<dbReference type="InterPro" id="IPR023796">
    <property type="entry name" value="Serpin_dom"/>
</dbReference>
<evidence type="ECO:0000256" key="2">
    <source>
        <dbReference type="ARBA" id="ARBA00022690"/>
    </source>
</evidence>
<dbReference type="PANTHER" id="PTHR11461">
    <property type="entry name" value="SERINE PROTEASE INHIBITOR, SERPIN"/>
    <property type="match status" value="1"/>
</dbReference>
<proteinExistence type="inferred from homology"/>
<evidence type="ECO:0000256" key="1">
    <source>
        <dbReference type="ARBA" id="ARBA00009500"/>
    </source>
</evidence>
<dbReference type="AlphaFoldDB" id="A0A8C5SP71"/>
<reference evidence="8" key="1">
    <citation type="submission" date="2025-08" db="UniProtKB">
        <authorList>
            <consortium name="Ensembl"/>
        </authorList>
    </citation>
    <scope>IDENTIFICATION</scope>
</reference>
<protein>
    <recommendedName>
        <fullName evidence="7">Serpin domain-containing protein</fullName>
    </recommendedName>
</protein>
<feature type="signal peptide" evidence="6">
    <location>
        <begin position="1"/>
        <end position="16"/>
    </location>
</feature>
<comment type="similarity">
    <text evidence="1">Belongs to the serpin family.</text>
</comment>
<keyword evidence="5" id="KW-0325">Glycoprotein</keyword>
<evidence type="ECO:0000256" key="5">
    <source>
        <dbReference type="ARBA" id="ARBA00023180"/>
    </source>
</evidence>